<dbReference type="Pfam" id="PF13185">
    <property type="entry name" value="GAF_2"/>
    <property type="match status" value="1"/>
</dbReference>
<dbReference type="PANTHER" id="PTHR33744">
    <property type="entry name" value="CARBOHYDRATE DIACID REGULATOR"/>
    <property type="match status" value="1"/>
</dbReference>
<evidence type="ECO:0000259" key="2">
    <source>
        <dbReference type="SMART" id="SM00065"/>
    </source>
</evidence>
<dbReference type="Proteomes" id="UP000295132">
    <property type="component" value="Unassembled WGS sequence"/>
</dbReference>
<dbReference type="InterPro" id="IPR029016">
    <property type="entry name" value="GAF-like_dom_sf"/>
</dbReference>
<dbReference type="Gene3D" id="3.30.450.40">
    <property type="match status" value="1"/>
</dbReference>
<dbReference type="InterPro" id="IPR041522">
    <property type="entry name" value="CdaR_GGDEF"/>
</dbReference>
<dbReference type="InterPro" id="IPR003018">
    <property type="entry name" value="GAF"/>
</dbReference>
<dbReference type="PANTHER" id="PTHR33744:SF1">
    <property type="entry name" value="DNA-BINDING TRANSCRIPTIONAL ACTIVATOR ADER"/>
    <property type="match status" value="1"/>
</dbReference>
<dbReference type="RefSeq" id="WP_133333739.1">
    <property type="nucleotide sequence ID" value="NZ_SMYO01000003.1"/>
</dbReference>
<dbReference type="Gene3D" id="1.10.10.2840">
    <property type="entry name" value="PucR C-terminal helix-turn-helix domain"/>
    <property type="match status" value="1"/>
</dbReference>
<dbReference type="SMART" id="SM00065">
    <property type="entry name" value="GAF"/>
    <property type="match status" value="1"/>
</dbReference>
<comment type="caution">
    <text evidence="3">The sequence shown here is derived from an EMBL/GenBank/DDBJ whole genome shotgun (WGS) entry which is preliminary data.</text>
</comment>
<evidence type="ECO:0000313" key="4">
    <source>
        <dbReference type="Proteomes" id="UP000295132"/>
    </source>
</evidence>
<dbReference type="SUPFAM" id="SSF55781">
    <property type="entry name" value="GAF domain-like"/>
    <property type="match status" value="1"/>
</dbReference>
<dbReference type="EMBL" id="SMYO01000003">
    <property type="protein sequence ID" value="TDK63406.1"/>
    <property type="molecule type" value="Genomic_DNA"/>
</dbReference>
<dbReference type="Pfam" id="PF17853">
    <property type="entry name" value="GGDEF_2"/>
    <property type="match status" value="1"/>
</dbReference>
<dbReference type="InterPro" id="IPR025736">
    <property type="entry name" value="PucR_C-HTH_dom"/>
</dbReference>
<accession>A0A4R5VW69</accession>
<dbReference type="InterPro" id="IPR042070">
    <property type="entry name" value="PucR_C-HTH_sf"/>
</dbReference>
<name>A0A4R5VW69_9BACI</name>
<comment type="similarity">
    <text evidence="1">Belongs to the CdaR family.</text>
</comment>
<sequence length="607" mass="69624">MEDTLTHRQLQSLIHISNVLNTSFDIETIIELIMRETISVVEAAEGGSLWLYNKKQDCLIAQSAQGVFYPKIFRQIRLQPGESMTGITFEKRKSVIYKNENEIKTALATLSFKNSGLLSRSIPESFHFSTVISAPIFLKGECIGVFTLDSFQQSLNFKPEDLHLLEAICHQAAVALERSSLYKEKEQTVKNLSYSIETHRTLANLVLQGEDLHSILQYIHRWIGQNTFLFDELGDQITSSYDPVLSTEILMYVKHQAAILMKLTENSLSVKEVEVVGVPYQLVSLPLGSKPNFLGLLMILSTKKLDEMDLAALEHACTVLSLQVFKEQTVFETQQRLKDEFVTMLFTEQMDEALLQRAKSLDLNPGDNYIATIIEFSMDSNQKNQPKEGIIRKMIQLTNQAFLGPYTKGMTVTYHHQIVVLLSDHSNTANSFIVSRVKEKIKWIQQEIMSRNWEVEVAFGIGRVKQGLQNVHKSLKEAENCLNFIRHFHWENSILSYSDLGIQRFILQNPEEEVMEFIHEVLGPLIDYENSRKGDLLKTLYIYLEGNQNVKRTADTLHVHINTLSYRLKRIEEILSMDLTDSKQVLNLHLAVNLYRYIKKQPSTQMV</sequence>
<dbReference type="Pfam" id="PF13556">
    <property type="entry name" value="HTH_30"/>
    <property type="match status" value="1"/>
</dbReference>
<dbReference type="AlphaFoldDB" id="A0A4R5VW69"/>
<dbReference type="InterPro" id="IPR051448">
    <property type="entry name" value="CdaR-like_regulators"/>
</dbReference>
<gene>
    <name evidence="3" type="ORF">E2K98_08180</name>
</gene>
<reference evidence="3 4" key="1">
    <citation type="submission" date="2019-03" db="EMBL/GenBank/DDBJ databases">
        <title>Bacillus niacini sp. nov. a Nicotinate-Metabolizing Mesophile Isolated from Soil.</title>
        <authorList>
            <person name="Zhang G."/>
        </authorList>
    </citation>
    <scope>NUCLEOTIDE SEQUENCE [LARGE SCALE GENOMIC DNA]</scope>
    <source>
        <strain evidence="3 4">WN066</strain>
    </source>
</reference>
<feature type="domain" description="GAF" evidence="2">
    <location>
        <begin position="25"/>
        <end position="186"/>
    </location>
</feature>
<protein>
    <submittedName>
        <fullName evidence="3">GAF domain-containing protein</fullName>
    </submittedName>
</protein>
<evidence type="ECO:0000313" key="3">
    <source>
        <dbReference type="EMBL" id="TDK63406.1"/>
    </source>
</evidence>
<evidence type="ECO:0000256" key="1">
    <source>
        <dbReference type="ARBA" id="ARBA00006754"/>
    </source>
</evidence>
<organism evidence="3 4">
    <name type="scientific">Bacillus salipaludis</name>
    <dbReference type="NCBI Taxonomy" id="2547811"/>
    <lineage>
        <taxon>Bacteria</taxon>
        <taxon>Bacillati</taxon>
        <taxon>Bacillota</taxon>
        <taxon>Bacilli</taxon>
        <taxon>Bacillales</taxon>
        <taxon>Bacillaceae</taxon>
        <taxon>Bacillus</taxon>
    </lineage>
</organism>
<proteinExistence type="inferred from homology"/>